<feature type="domain" description="SET" evidence="8">
    <location>
        <begin position="117"/>
        <end position="239"/>
    </location>
</feature>
<name>A0A2D3VAY4_9PEZI</name>
<accession>A0A2D3VAY4</accession>
<evidence type="ECO:0000256" key="7">
    <source>
        <dbReference type="ARBA" id="ARBA00022833"/>
    </source>
</evidence>
<dbReference type="Pfam" id="PF00856">
    <property type="entry name" value="SET"/>
    <property type="match status" value="1"/>
</dbReference>
<keyword evidence="10" id="KW-1185">Reference proteome</keyword>
<organism evidence="9 10">
    <name type="scientific">Ramularia collo-cygni</name>
    <dbReference type="NCBI Taxonomy" id="112498"/>
    <lineage>
        <taxon>Eukaryota</taxon>
        <taxon>Fungi</taxon>
        <taxon>Dikarya</taxon>
        <taxon>Ascomycota</taxon>
        <taxon>Pezizomycotina</taxon>
        <taxon>Dothideomycetes</taxon>
        <taxon>Dothideomycetidae</taxon>
        <taxon>Mycosphaerellales</taxon>
        <taxon>Mycosphaerellaceae</taxon>
        <taxon>Ramularia</taxon>
    </lineage>
</organism>
<gene>
    <name evidence="9" type="ORF">RCC_10962</name>
</gene>
<dbReference type="SUPFAM" id="SSF82199">
    <property type="entry name" value="SET domain"/>
    <property type="match status" value="1"/>
</dbReference>
<dbReference type="PROSITE" id="PS50280">
    <property type="entry name" value="SET"/>
    <property type="match status" value="1"/>
</dbReference>
<keyword evidence="7" id="KW-0862">Zinc</keyword>
<evidence type="ECO:0000259" key="8">
    <source>
        <dbReference type="PROSITE" id="PS50280"/>
    </source>
</evidence>
<dbReference type="GO" id="GO:0032259">
    <property type="term" value="P:methylation"/>
    <property type="evidence" value="ECO:0007669"/>
    <property type="project" value="UniProtKB-KW"/>
</dbReference>
<evidence type="ECO:0000256" key="4">
    <source>
        <dbReference type="ARBA" id="ARBA00022679"/>
    </source>
</evidence>
<dbReference type="InterPro" id="IPR046341">
    <property type="entry name" value="SET_dom_sf"/>
</dbReference>
<dbReference type="GO" id="GO:0046872">
    <property type="term" value="F:metal ion binding"/>
    <property type="evidence" value="ECO:0007669"/>
    <property type="project" value="UniProtKB-KW"/>
</dbReference>
<evidence type="ECO:0000313" key="9">
    <source>
        <dbReference type="EMBL" id="CZT25233.1"/>
    </source>
</evidence>
<dbReference type="STRING" id="112498.A0A2D3VAY4"/>
<dbReference type="GO" id="GO:0008168">
    <property type="term" value="F:methyltransferase activity"/>
    <property type="evidence" value="ECO:0007669"/>
    <property type="project" value="UniProtKB-KW"/>
</dbReference>
<dbReference type="SMART" id="SM00317">
    <property type="entry name" value="SET"/>
    <property type="match status" value="1"/>
</dbReference>
<evidence type="ECO:0000256" key="1">
    <source>
        <dbReference type="ARBA" id="ARBA00004286"/>
    </source>
</evidence>
<dbReference type="GO" id="GO:0005694">
    <property type="term" value="C:chromosome"/>
    <property type="evidence" value="ECO:0007669"/>
    <property type="project" value="UniProtKB-SubCell"/>
</dbReference>
<evidence type="ECO:0000256" key="6">
    <source>
        <dbReference type="ARBA" id="ARBA00022723"/>
    </source>
</evidence>
<dbReference type="InterPro" id="IPR001214">
    <property type="entry name" value="SET_dom"/>
</dbReference>
<dbReference type="RefSeq" id="XP_023631956.1">
    <property type="nucleotide sequence ID" value="XM_023776188.1"/>
</dbReference>
<proteinExistence type="predicted"/>
<dbReference type="InterPro" id="IPR050973">
    <property type="entry name" value="H3K9_Histone-Lys_N-MTase"/>
</dbReference>
<comment type="subcellular location">
    <subcellularLocation>
        <location evidence="1">Chromosome</location>
    </subcellularLocation>
</comment>
<dbReference type="OrthoDB" id="308383at2759"/>
<keyword evidence="3" id="KW-0489">Methyltransferase</keyword>
<evidence type="ECO:0000256" key="5">
    <source>
        <dbReference type="ARBA" id="ARBA00022691"/>
    </source>
</evidence>
<evidence type="ECO:0000256" key="3">
    <source>
        <dbReference type="ARBA" id="ARBA00022603"/>
    </source>
</evidence>
<keyword evidence="5" id="KW-0949">S-adenosyl-L-methionine</keyword>
<evidence type="ECO:0000313" key="10">
    <source>
        <dbReference type="Proteomes" id="UP000225277"/>
    </source>
</evidence>
<dbReference type="PANTHER" id="PTHR46223:SF3">
    <property type="entry name" value="HISTONE-LYSINE N-METHYLTRANSFERASE SET-23"/>
    <property type="match status" value="1"/>
</dbReference>
<reference evidence="9 10" key="1">
    <citation type="submission" date="2016-03" db="EMBL/GenBank/DDBJ databases">
        <authorList>
            <person name="Ploux O."/>
        </authorList>
    </citation>
    <scope>NUCLEOTIDE SEQUENCE [LARGE SCALE GENOMIC DNA]</scope>
    <source>
        <strain evidence="9 10">URUG2</strain>
    </source>
</reference>
<dbReference type="GeneID" id="35605997"/>
<keyword evidence="6" id="KW-0479">Metal-binding</keyword>
<sequence length="266" mass="30150">MSLTHAIPEQDRSFRAWNVDGRNTHLIPNVYRIDEHRLRGSEWPATRCLQGLSSNRMSELVEKKLHNPSSTTTCEHCTSSSISPERTETYNLGLLPSSDPLCTISCYHDFTASHFSHPLIELRGPGPLGYGAFVRRGITIKKDQWVGEYIGELRPIKRVNRDLKIYGKQSMYRFDIPVEGKEDVVVVDSEQKGNWSRFVNSSCGANLIVWATFVGKRHVLLLRAKKDIKEGEELTFSYGKAYFDAAGISCRCGAREGMHMPGSWRK</sequence>
<dbReference type="EMBL" id="FJUY01000025">
    <property type="protein sequence ID" value="CZT25233.1"/>
    <property type="molecule type" value="Genomic_DNA"/>
</dbReference>
<keyword evidence="2" id="KW-0158">Chromosome</keyword>
<protein>
    <recommendedName>
        <fullName evidence="8">SET domain-containing protein</fullName>
    </recommendedName>
</protein>
<dbReference type="Proteomes" id="UP000225277">
    <property type="component" value="Unassembled WGS sequence"/>
</dbReference>
<keyword evidence="4" id="KW-0808">Transferase</keyword>
<dbReference type="PANTHER" id="PTHR46223">
    <property type="entry name" value="HISTONE-LYSINE N-METHYLTRANSFERASE SUV39H"/>
    <property type="match status" value="1"/>
</dbReference>
<evidence type="ECO:0000256" key="2">
    <source>
        <dbReference type="ARBA" id="ARBA00022454"/>
    </source>
</evidence>
<dbReference type="AlphaFoldDB" id="A0A2D3VAY4"/>
<dbReference type="Gene3D" id="2.170.270.10">
    <property type="entry name" value="SET domain"/>
    <property type="match status" value="1"/>
</dbReference>